<evidence type="ECO:0000313" key="2">
    <source>
        <dbReference type="EMBL" id="TFK54737.1"/>
    </source>
</evidence>
<accession>A0A5C3NCY8</accession>
<gene>
    <name evidence="2" type="ORF">OE88DRAFT_1653204</name>
</gene>
<feature type="compositionally biased region" description="Acidic residues" evidence="1">
    <location>
        <begin position="316"/>
        <end position="335"/>
    </location>
</feature>
<feature type="compositionally biased region" description="Basic and acidic residues" evidence="1">
    <location>
        <begin position="371"/>
        <end position="386"/>
    </location>
</feature>
<dbReference type="AlphaFoldDB" id="A0A5C3NCY8"/>
<dbReference type="STRING" id="5364.A0A5C3NCY8"/>
<reference evidence="2 3" key="1">
    <citation type="journal article" date="2019" name="Nat. Ecol. Evol.">
        <title>Megaphylogeny resolves global patterns of mushroom evolution.</title>
        <authorList>
            <person name="Varga T."/>
            <person name="Krizsan K."/>
            <person name="Foldi C."/>
            <person name="Dima B."/>
            <person name="Sanchez-Garcia M."/>
            <person name="Sanchez-Ramirez S."/>
            <person name="Szollosi G.J."/>
            <person name="Szarkandi J.G."/>
            <person name="Papp V."/>
            <person name="Albert L."/>
            <person name="Andreopoulos W."/>
            <person name="Angelini C."/>
            <person name="Antonin V."/>
            <person name="Barry K.W."/>
            <person name="Bougher N.L."/>
            <person name="Buchanan P."/>
            <person name="Buyck B."/>
            <person name="Bense V."/>
            <person name="Catcheside P."/>
            <person name="Chovatia M."/>
            <person name="Cooper J."/>
            <person name="Damon W."/>
            <person name="Desjardin D."/>
            <person name="Finy P."/>
            <person name="Geml J."/>
            <person name="Haridas S."/>
            <person name="Hughes K."/>
            <person name="Justo A."/>
            <person name="Karasinski D."/>
            <person name="Kautmanova I."/>
            <person name="Kiss B."/>
            <person name="Kocsube S."/>
            <person name="Kotiranta H."/>
            <person name="LaButti K.M."/>
            <person name="Lechner B.E."/>
            <person name="Liimatainen K."/>
            <person name="Lipzen A."/>
            <person name="Lukacs Z."/>
            <person name="Mihaltcheva S."/>
            <person name="Morgado L.N."/>
            <person name="Niskanen T."/>
            <person name="Noordeloos M.E."/>
            <person name="Ohm R.A."/>
            <person name="Ortiz-Santana B."/>
            <person name="Ovrebo C."/>
            <person name="Racz N."/>
            <person name="Riley R."/>
            <person name="Savchenko A."/>
            <person name="Shiryaev A."/>
            <person name="Soop K."/>
            <person name="Spirin V."/>
            <person name="Szebenyi C."/>
            <person name="Tomsovsky M."/>
            <person name="Tulloss R.E."/>
            <person name="Uehling J."/>
            <person name="Grigoriev I.V."/>
            <person name="Vagvolgyi C."/>
            <person name="Papp T."/>
            <person name="Martin F.M."/>
            <person name="Miettinen O."/>
            <person name="Hibbett D.S."/>
            <person name="Nagy L.G."/>
        </authorList>
    </citation>
    <scope>NUCLEOTIDE SEQUENCE [LARGE SCALE GENOMIC DNA]</scope>
    <source>
        <strain evidence="2 3">OMC1185</strain>
    </source>
</reference>
<feature type="compositionally biased region" description="Polar residues" evidence="1">
    <location>
        <begin position="549"/>
        <end position="572"/>
    </location>
</feature>
<dbReference type="Proteomes" id="UP000305948">
    <property type="component" value="Unassembled WGS sequence"/>
</dbReference>
<feature type="region of interest" description="Disordered" evidence="1">
    <location>
        <begin position="371"/>
        <end position="403"/>
    </location>
</feature>
<feature type="compositionally biased region" description="Basic and acidic residues" evidence="1">
    <location>
        <begin position="473"/>
        <end position="486"/>
    </location>
</feature>
<evidence type="ECO:0000256" key="1">
    <source>
        <dbReference type="SAM" id="MobiDB-lite"/>
    </source>
</evidence>
<proteinExistence type="predicted"/>
<protein>
    <recommendedName>
        <fullName evidence="4">DUF3835 domain-containing protein</fullName>
    </recommendedName>
</protein>
<feature type="region of interest" description="Disordered" evidence="1">
    <location>
        <begin position="51"/>
        <end position="238"/>
    </location>
</feature>
<feature type="compositionally biased region" description="Polar residues" evidence="1">
    <location>
        <begin position="83"/>
        <end position="95"/>
    </location>
</feature>
<organism evidence="2 3">
    <name type="scientific">Heliocybe sulcata</name>
    <dbReference type="NCBI Taxonomy" id="5364"/>
    <lineage>
        <taxon>Eukaryota</taxon>
        <taxon>Fungi</taxon>
        <taxon>Dikarya</taxon>
        <taxon>Basidiomycota</taxon>
        <taxon>Agaricomycotina</taxon>
        <taxon>Agaricomycetes</taxon>
        <taxon>Gloeophyllales</taxon>
        <taxon>Gloeophyllaceae</taxon>
        <taxon>Heliocybe</taxon>
    </lineage>
</organism>
<evidence type="ECO:0008006" key="4">
    <source>
        <dbReference type="Google" id="ProtNLM"/>
    </source>
</evidence>
<feature type="compositionally biased region" description="Polar residues" evidence="1">
    <location>
        <begin position="616"/>
        <end position="628"/>
    </location>
</feature>
<dbReference type="EMBL" id="ML213505">
    <property type="protein sequence ID" value="TFK54737.1"/>
    <property type="molecule type" value="Genomic_DNA"/>
</dbReference>
<feature type="compositionally biased region" description="Low complexity" evidence="1">
    <location>
        <begin position="666"/>
        <end position="683"/>
    </location>
</feature>
<feature type="compositionally biased region" description="Basic and acidic residues" evidence="1">
    <location>
        <begin position="111"/>
        <end position="172"/>
    </location>
</feature>
<feature type="region of interest" description="Disordered" evidence="1">
    <location>
        <begin position="588"/>
        <end position="718"/>
    </location>
</feature>
<feature type="region of interest" description="Disordered" evidence="1">
    <location>
        <begin position="417"/>
        <end position="436"/>
    </location>
</feature>
<feature type="compositionally biased region" description="Basic and acidic residues" evidence="1">
    <location>
        <begin position="183"/>
        <end position="209"/>
    </location>
</feature>
<name>A0A5C3NCY8_9AGAM</name>
<feature type="compositionally biased region" description="Polar residues" evidence="1">
    <location>
        <begin position="648"/>
        <end position="657"/>
    </location>
</feature>
<evidence type="ECO:0000313" key="3">
    <source>
        <dbReference type="Proteomes" id="UP000305948"/>
    </source>
</evidence>
<feature type="region of interest" description="Disordered" evidence="1">
    <location>
        <begin position="448"/>
        <end position="574"/>
    </location>
</feature>
<feature type="compositionally biased region" description="Basic and acidic residues" evidence="1">
    <location>
        <begin position="55"/>
        <end position="69"/>
    </location>
</feature>
<feature type="region of interest" description="Disordered" evidence="1">
    <location>
        <begin position="278"/>
        <end position="335"/>
    </location>
</feature>
<feature type="compositionally biased region" description="Polar residues" evidence="1">
    <location>
        <begin position="527"/>
        <end position="537"/>
    </location>
</feature>
<keyword evidence="3" id="KW-1185">Reference proteome</keyword>
<sequence length="718" mass="77813">MSASGSTRNLDEGRGQVLHAFLNSLSSDQAGDGGKFTPDQVERLSSKLGEILGDIEEKSGERRNEKGEQVNEEGLPIIDINEPIQTANGLSTESIPSDEPELLPLWALGPAERERRRREQDRILDLLEAEEQREQERDAEKEQEQKGQELERRKESAKADLEKLKAARELQKKMGKALLRNMAESKEREEREKQRQAEEDARLLEEKKMSATLRPRKSVTFADKPDHNADESKRLTPALPAAELGYVSLAKLQPHGRGLPTAKELDSGIMKMNVVERIPAGPHSPPPFGKYAATSMASMNVDSDDESARGSPLPADSDEGDIIASDADEDSDGTEDEVMLDEEYDMNTVQHHREIALAYYEKRSTIGAEAKKAMTSHTHEGEHEWDQPEVPLEATLASPPPKPYISRFKSDRLNAYNLSNPESASPSTSLAASVIPASQTRNLQRAIRTGKMENGKLIGGQDGDSGSDIDAEENAREVLEMLKRGEVTNAGPEPETAAFSNLSLEDHISSINERAASQDERVEGSDPGTSPTKSRLQASRFKSAFLAAQTKSPATPTSGLMTPATPINNIERSSPKIPAISATIFERQAPSASRLPSNLGRKGASPDSPITRVSPDLSTVAPQPTRGSQPPGASDVTGDLADAVVDSPSFQSLSTPSRVMPAMTVESPSFPFSSSSHPAEPSPTIILEQVRESPGDAGSGSTEAPKKVSRFLAQRAGH</sequence>
<feature type="compositionally biased region" description="Basic and acidic residues" evidence="1">
    <location>
        <begin position="223"/>
        <end position="234"/>
    </location>
</feature>
<dbReference type="OrthoDB" id="21413at2759"/>